<dbReference type="AlphaFoldDB" id="A0A538SXG1"/>
<organism evidence="2 3">
    <name type="scientific">Eiseniibacteriota bacterium</name>
    <dbReference type="NCBI Taxonomy" id="2212470"/>
    <lineage>
        <taxon>Bacteria</taxon>
        <taxon>Candidatus Eiseniibacteriota</taxon>
    </lineage>
</organism>
<gene>
    <name evidence="2" type="ORF">E6K72_05800</name>
</gene>
<proteinExistence type="predicted"/>
<feature type="signal peptide" evidence="1">
    <location>
        <begin position="1"/>
        <end position="23"/>
    </location>
</feature>
<evidence type="ECO:0000256" key="1">
    <source>
        <dbReference type="SAM" id="SignalP"/>
    </source>
</evidence>
<evidence type="ECO:0008006" key="4">
    <source>
        <dbReference type="Google" id="ProtNLM"/>
    </source>
</evidence>
<name>A0A538SXG1_UNCEI</name>
<reference evidence="2 3" key="1">
    <citation type="journal article" date="2019" name="Nat. Microbiol.">
        <title>Mediterranean grassland soil C-N compound turnover is dependent on rainfall and depth, and is mediated by genomically divergent microorganisms.</title>
        <authorList>
            <person name="Diamond S."/>
            <person name="Andeer P.F."/>
            <person name="Li Z."/>
            <person name="Crits-Christoph A."/>
            <person name="Burstein D."/>
            <person name="Anantharaman K."/>
            <person name="Lane K.R."/>
            <person name="Thomas B.C."/>
            <person name="Pan C."/>
            <person name="Northen T.R."/>
            <person name="Banfield J.F."/>
        </authorList>
    </citation>
    <scope>NUCLEOTIDE SEQUENCE [LARGE SCALE GENOMIC DNA]</scope>
    <source>
        <strain evidence="2">WS_2</strain>
    </source>
</reference>
<dbReference type="EMBL" id="VBOS01000193">
    <property type="protein sequence ID" value="TMQ55934.1"/>
    <property type="molecule type" value="Genomic_DNA"/>
</dbReference>
<keyword evidence="1" id="KW-0732">Signal</keyword>
<accession>A0A538SXG1</accession>
<feature type="chain" id="PRO_5021984073" description="T9SS type A sorting domain-containing protein" evidence="1">
    <location>
        <begin position="24"/>
        <end position="307"/>
    </location>
</feature>
<comment type="caution">
    <text evidence="2">The sequence shown here is derived from an EMBL/GenBank/DDBJ whole genome shotgun (WGS) entry which is preliminary data.</text>
</comment>
<evidence type="ECO:0000313" key="2">
    <source>
        <dbReference type="EMBL" id="TMQ55934.1"/>
    </source>
</evidence>
<evidence type="ECO:0000313" key="3">
    <source>
        <dbReference type="Proteomes" id="UP000317716"/>
    </source>
</evidence>
<protein>
    <recommendedName>
        <fullName evidence="4">T9SS type A sorting domain-containing protein</fullName>
    </recommendedName>
</protein>
<sequence>MQSRYPLRAASALFTLVLCSLLARPGAPDALQSLPAGDSPVGAMVRLLASYRLERLDDYAPLLLPGFRFFFGDSASRAAYPEGFTRVDELASARHLFEGFTDASGVRHPAARSIESSLDTVCVGSEPEEPDSAAQYQVVVACGLRLHIEFDDDTELDVGPACHEFHFARGDVAARGPDQPGDADHWYLWRWVESSSCEAMATARALASRSPALEAAAGSPGPPRILSVPNPAHGVVSVSVRLTGREPARLIMFDVAGRRVLDQDLGAPGEAVSRFELRGTAGLPAGLYWLRATQGGRIGPAKAVVLL</sequence>
<dbReference type="Proteomes" id="UP000317716">
    <property type="component" value="Unassembled WGS sequence"/>
</dbReference>